<dbReference type="GeneID" id="93454352"/>
<proteinExistence type="predicted"/>
<dbReference type="AlphaFoldDB" id="A1BBU5"/>
<evidence type="ECO:0000313" key="1">
    <source>
        <dbReference type="EMBL" id="ABL72989.1"/>
    </source>
</evidence>
<dbReference type="RefSeq" id="WP_011751147.1">
    <property type="nucleotide sequence ID" value="NC_008688.1"/>
</dbReference>
<dbReference type="SUPFAM" id="SSF53067">
    <property type="entry name" value="Actin-like ATPase domain"/>
    <property type="match status" value="1"/>
</dbReference>
<dbReference type="GO" id="GO:0034194">
    <property type="term" value="P:D-galactonate catabolic process"/>
    <property type="evidence" value="ECO:0007669"/>
    <property type="project" value="InterPro"/>
</dbReference>
<keyword evidence="1" id="KW-0614">Plasmid</keyword>
<dbReference type="KEGG" id="pde:Pden_4929"/>
<gene>
    <name evidence="1" type="ordered locus">Pden_4929</name>
</gene>
<reference evidence="2" key="1">
    <citation type="submission" date="2006-12" db="EMBL/GenBank/DDBJ databases">
        <title>Complete sequence of plasmid 1 of Paracoccus denitrificans PD1222.</title>
        <authorList>
            <person name="Copeland A."/>
            <person name="Lucas S."/>
            <person name="Lapidus A."/>
            <person name="Barry K."/>
            <person name="Detter J.C."/>
            <person name="Glavina del Rio T."/>
            <person name="Hammon N."/>
            <person name="Israni S."/>
            <person name="Dalin E."/>
            <person name="Tice H."/>
            <person name="Pitluck S."/>
            <person name="Munk A.C."/>
            <person name="Brettin T."/>
            <person name="Bruce D."/>
            <person name="Han C."/>
            <person name="Tapia R."/>
            <person name="Gilna P."/>
            <person name="Schmutz J."/>
            <person name="Larimer F."/>
            <person name="Land M."/>
            <person name="Hauser L."/>
            <person name="Kyrpides N."/>
            <person name="Lykidis A."/>
            <person name="Spiro S."/>
            <person name="Richardson D.J."/>
            <person name="Moir J.W.B."/>
            <person name="Ferguson S.J."/>
            <person name="van Spanning R.J.M."/>
            <person name="Richardson P."/>
        </authorList>
    </citation>
    <scope>NUCLEOTIDE SEQUENCE [LARGE SCALE GENOMIC DNA]</scope>
    <source>
        <strain evidence="2">Pd 1222</strain>
        <plasmid evidence="2">pPD1222</plasmid>
    </source>
</reference>
<dbReference type="eggNOG" id="COG3734">
    <property type="taxonomic scope" value="Bacteria"/>
</dbReference>
<name>A1BBU5_PARDP</name>
<keyword evidence="1" id="KW-0808">Transferase</keyword>
<protein>
    <submittedName>
        <fullName evidence="1">2-keto-3-deoxygalactonate kinase</fullName>
        <ecNumber evidence="1">2.7.1.58</ecNumber>
    </submittedName>
</protein>
<dbReference type="Gene3D" id="3.30.420.310">
    <property type="entry name" value="2-keto-3-deoxy-galactonokinase, C-terminal domain"/>
    <property type="match status" value="1"/>
</dbReference>
<sequence length="304" mass="32207">MATHSTPRFAAVDWGTSSFRIWLVDARGQILAERRSAEGMTVARETGFRKILDGHLAAMQAPQDLGVVICGMAGARQGWVEAGYLDCPAPLDALAARAIRVGHETRDIRILPGVAQRDADHPDVIRGEETQLLGLAHGEGALTVVMPGTHSKWVRLEGTTLAGFATHMTGEIFQALTSATLLKHAVEGATGRRDHAAFRAGVRETFAAPAGWSSRLFEVRGRQLLFGADADAARDRISGILIGAEIAAGLAQGAGGSPLRILASGRLADLYIEAFELLGIAFAVEDADRATLAGLTFAAGRIWP</sequence>
<organism evidence="1 2">
    <name type="scientific">Paracoccus denitrificans (strain Pd 1222)</name>
    <dbReference type="NCBI Taxonomy" id="318586"/>
    <lineage>
        <taxon>Bacteria</taxon>
        <taxon>Pseudomonadati</taxon>
        <taxon>Pseudomonadota</taxon>
        <taxon>Alphaproteobacteria</taxon>
        <taxon>Rhodobacterales</taxon>
        <taxon>Paracoccaceae</taxon>
        <taxon>Paracoccus</taxon>
    </lineage>
</organism>
<keyword evidence="1" id="KW-0418">Kinase</keyword>
<evidence type="ECO:0000313" key="2">
    <source>
        <dbReference type="Proteomes" id="UP000000361"/>
    </source>
</evidence>
<dbReference type="EMBL" id="CP000491">
    <property type="protein sequence ID" value="ABL72989.1"/>
    <property type="molecule type" value="Genomic_DNA"/>
</dbReference>
<dbReference type="OrthoDB" id="256574at2"/>
<dbReference type="EnsemblBacteria" id="ABL72989">
    <property type="protein sequence ID" value="ABL72989"/>
    <property type="gene ID" value="Pden_4929"/>
</dbReference>
<dbReference type="InterPro" id="IPR043129">
    <property type="entry name" value="ATPase_NBD"/>
</dbReference>
<dbReference type="HOGENOM" id="CLU_058005_2_0_5"/>
<accession>A1BBU5</accession>
<dbReference type="EC" id="2.7.1.58" evidence="1"/>
<dbReference type="InterPro" id="IPR042258">
    <property type="entry name" value="DGOK_N"/>
</dbReference>
<dbReference type="Gene3D" id="3.30.420.300">
    <property type="entry name" value="2-keto-3-deoxy-galactonokinase, substrate binding domain"/>
    <property type="match status" value="1"/>
</dbReference>
<keyword evidence="2" id="KW-1185">Reference proteome</keyword>
<dbReference type="Proteomes" id="UP000000361">
    <property type="component" value="Chromosome 1"/>
</dbReference>
<dbReference type="GO" id="GO:0008671">
    <property type="term" value="F:2-dehydro-3-deoxygalactonokinase activity"/>
    <property type="evidence" value="ECO:0007669"/>
    <property type="project" value="UniProtKB-EC"/>
</dbReference>
<dbReference type="Pfam" id="PF05035">
    <property type="entry name" value="DGOK"/>
    <property type="match status" value="1"/>
</dbReference>
<dbReference type="InterPro" id="IPR007729">
    <property type="entry name" value="DGOK"/>
</dbReference>
<geneLocation type="plasmid" evidence="2">
    <name>pPD1222</name>
</geneLocation>
<dbReference type="InterPro" id="IPR042257">
    <property type="entry name" value="DGOK_C"/>
</dbReference>